<dbReference type="PANTHER" id="PTHR30237:SF4">
    <property type="entry name" value="LD-CARBOXYPEPTIDASE C-TERMINAL DOMAIN-CONTAINING PROTEIN"/>
    <property type="match status" value="1"/>
</dbReference>
<dbReference type="Pfam" id="PF02016">
    <property type="entry name" value="Peptidase_S66"/>
    <property type="match status" value="1"/>
</dbReference>
<feature type="active site" description="Nucleophile" evidence="3">
    <location>
        <position position="122"/>
    </location>
</feature>
<dbReference type="AlphaFoldDB" id="A0A1M7Y757"/>
<dbReference type="InterPro" id="IPR027461">
    <property type="entry name" value="Carboxypeptidase_A_C_sf"/>
</dbReference>
<proteinExistence type="inferred from homology"/>
<evidence type="ECO:0000259" key="5">
    <source>
        <dbReference type="Pfam" id="PF17676"/>
    </source>
</evidence>
<dbReference type="STRING" id="1121345.SAMN02745217_01854"/>
<dbReference type="EMBL" id="FRFD01000005">
    <property type="protein sequence ID" value="SHO48450.1"/>
    <property type="molecule type" value="Genomic_DNA"/>
</dbReference>
<evidence type="ECO:0000256" key="2">
    <source>
        <dbReference type="ARBA" id="ARBA00022801"/>
    </source>
</evidence>
<gene>
    <name evidence="6" type="ORF">SAMN02745217_01854</name>
</gene>
<dbReference type="InterPro" id="IPR040921">
    <property type="entry name" value="Peptidase_S66C"/>
</dbReference>
<dbReference type="InterPro" id="IPR027478">
    <property type="entry name" value="LdcA_N"/>
</dbReference>
<dbReference type="Gene3D" id="3.50.30.60">
    <property type="entry name" value="LD-carboxypeptidase A C-terminal domain-like"/>
    <property type="match status" value="1"/>
</dbReference>
<dbReference type="Pfam" id="PF17676">
    <property type="entry name" value="Peptidase_S66C"/>
    <property type="match status" value="1"/>
</dbReference>
<reference evidence="6 7" key="1">
    <citation type="submission" date="2016-12" db="EMBL/GenBank/DDBJ databases">
        <authorList>
            <person name="Song W.-J."/>
            <person name="Kurnit D.M."/>
        </authorList>
    </citation>
    <scope>NUCLEOTIDE SEQUENCE [LARGE SCALE GENOMIC DNA]</scope>
    <source>
        <strain evidence="6 7">DSM 12503</strain>
    </source>
</reference>
<keyword evidence="2" id="KW-0378">Hydrolase</keyword>
<comment type="similarity">
    <text evidence="1">Belongs to the peptidase S66 family.</text>
</comment>
<dbReference type="InterPro" id="IPR003507">
    <property type="entry name" value="S66_fam"/>
</dbReference>
<feature type="active site" description="Charge relay system" evidence="3">
    <location>
        <position position="249"/>
    </location>
</feature>
<evidence type="ECO:0000256" key="1">
    <source>
        <dbReference type="ARBA" id="ARBA00010233"/>
    </source>
</evidence>
<protein>
    <submittedName>
        <fullName evidence="6">Muramoyltetrapeptide carboxypeptidase LdcA (Peptidoglycan recycling)</fullName>
    </submittedName>
</protein>
<feature type="active site" description="Charge relay system" evidence="3">
    <location>
        <position position="319"/>
    </location>
</feature>
<accession>A0A1M7Y757</accession>
<dbReference type="SUPFAM" id="SSF141986">
    <property type="entry name" value="LD-carboxypeptidase A C-terminal domain-like"/>
    <property type="match status" value="1"/>
</dbReference>
<keyword evidence="6" id="KW-0645">Protease</keyword>
<evidence type="ECO:0000256" key="3">
    <source>
        <dbReference type="PIRSR" id="PIRSR028757-1"/>
    </source>
</evidence>
<dbReference type="Gene3D" id="3.40.50.10740">
    <property type="entry name" value="Class I glutamine amidotransferase-like"/>
    <property type="match status" value="1"/>
</dbReference>
<keyword evidence="7" id="KW-1185">Reference proteome</keyword>
<dbReference type="Proteomes" id="UP000184612">
    <property type="component" value="Unassembled WGS sequence"/>
</dbReference>
<dbReference type="PIRSF" id="PIRSF028757">
    <property type="entry name" value="LD-carboxypeptidase"/>
    <property type="match status" value="1"/>
</dbReference>
<evidence type="ECO:0000313" key="6">
    <source>
        <dbReference type="EMBL" id="SHO48450.1"/>
    </source>
</evidence>
<dbReference type="SUPFAM" id="SSF52317">
    <property type="entry name" value="Class I glutamine amidotransferase-like"/>
    <property type="match status" value="1"/>
</dbReference>
<feature type="domain" description="LD-carboxypeptidase N-terminal" evidence="4">
    <location>
        <begin position="20"/>
        <end position="141"/>
    </location>
</feature>
<organism evidence="6 7">
    <name type="scientific">Anaerocolumna xylanovorans DSM 12503</name>
    <dbReference type="NCBI Taxonomy" id="1121345"/>
    <lineage>
        <taxon>Bacteria</taxon>
        <taxon>Bacillati</taxon>
        <taxon>Bacillota</taxon>
        <taxon>Clostridia</taxon>
        <taxon>Lachnospirales</taxon>
        <taxon>Lachnospiraceae</taxon>
        <taxon>Anaerocolumna</taxon>
    </lineage>
</organism>
<dbReference type="CDD" id="cd07062">
    <property type="entry name" value="Peptidase_S66_mccF_like"/>
    <property type="match status" value="1"/>
</dbReference>
<sequence length="344" mass="39265">MVISMKDLIIPKKLKKGDKVALISLSSGIAGDADVLWRYEQGKARLKEVFGLEAVEMEHTLSGTEYICNHPEERAKDLLNAFRDPSIKGIISCIGGIESIRMLPYLDLSVIRENPKVFLGYSDTTTSHLICYKAGISSIYGPCLLVDFAENVKMHPYTAEYLKRALFDEEPMGEIKPAPEWTSEYLPWELGNKYQERKYSPNKGYEVLQGTKNVRGRLLGGCLEVFDMLRGTELFPSIEEFEDTILFFETSEEMPPVWYVECALRMYGMMGIFERTNGILWAKPYGEKYYEEYKEVIKRVLKEFGKESLPVLYNVNFGHTEPKIAIPYGTEAVINCKEGTLTFL</sequence>
<dbReference type="PANTHER" id="PTHR30237">
    <property type="entry name" value="MURAMOYLTETRAPEPTIDE CARBOXYPEPTIDASE"/>
    <property type="match status" value="1"/>
</dbReference>
<feature type="domain" description="LD-carboxypeptidase C-terminal" evidence="5">
    <location>
        <begin position="215"/>
        <end position="333"/>
    </location>
</feature>
<dbReference type="InterPro" id="IPR029062">
    <property type="entry name" value="Class_I_gatase-like"/>
</dbReference>
<evidence type="ECO:0000259" key="4">
    <source>
        <dbReference type="Pfam" id="PF02016"/>
    </source>
</evidence>
<dbReference type="InterPro" id="IPR040449">
    <property type="entry name" value="Peptidase_S66_N"/>
</dbReference>
<evidence type="ECO:0000313" key="7">
    <source>
        <dbReference type="Proteomes" id="UP000184612"/>
    </source>
</evidence>
<dbReference type="GO" id="GO:0004180">
    <property type="term" value="F:carboxypeptidase activity"/>
    <property type="evidence" value="ECO:0007669"/>
    <property type="project" value="UniProtKB-KW"/>
</dbReference>
<keyword evidence="6" id="KW-0121">Carboxypeptidase</keyword>
<name>A0A1M7Y757_9FIRM</name>